<evidence type="ECO:0000259" key="1">
    <source>
        <dbReference type="Pfam" id="PF20005"/>
    </source>
</evidence>
<dbReference type="InterPro" id="IPR045486">
    <property type="entry name" value="fvmX7"/>
</dbReference>
<comment type="caution">
    <text evidence="2">The sequence shown here is derived from an EMBL/GenBank/DDBJ whole genome shotgun (WGS) entry which is preliminary data.</text>
</comment>
<feature type="domain" description="FtsH ternary system" evidence="1">
    <location>
        <begin position="270"/>
        <end position="389"/>
    </location>
</feature>
<proteinExistence type="predicted"/>
<dbReference type="EMBL" id="ATBP01000410">
    <property type="protein sequence ID" value="ETR70526.1"/>
    <property type="molecule type" value="Genomic_DNA"/>
</dbReference>
<protein>
    <recommendedName>
        <fullName evidence="1">FtsH ternary system domain-containing protein</fullName>
    </recommendedName>
</protein>
<gene>
    <name evidence="2" type="ORF">OMM_03181</name>
</gene>
<organism evidence="2 3">
    <name type="scientific">Candidatus Magnetoglobus multicellularis str. Araruama</name>
    <dbReference type="NCBI Taxonomy" id="890399"/>
    <lineage>
        <taxon>Bacteria</taxon>
        <taxon>Pseudomonadati</taxon>
        <taxon>Thermodesulfobacteriota</taxon>
        <taxon>Desulfobacteria</taxon>
        <taxon>Desulfobacterales</taxon>
        <taxon>Desulfobacteraceae</taxon>
        <taxon>Candidatus Magnetoglobus</taxon>
    </lineage>
</organism>
<evidence type="ECO:0000313" key="2">
    <source>
        <dbReference type="EMBL" id="ETR70526.1"/>
    </source>
</evidence>
<dbReference type="AlphaFoldDB" id="A0A1V1P704"/>
<reference evidence="3" key="1">
    <citation type="submission" date="2012-11" db="EMBL/GenBank/DDBJ databases">
        <authorList>
            <person name="Lucero-Rivera Y.E."/>
            <person name="Tovar-Ramirez D."/>
        </authorList>
    </citation>
    <scope>NUCLEOTIDE SEQUENCE [LARGE SCALE GENOMIC DNA]</scope>
    <source>
        <strain evidence="3">Araruama</strain>
    </source>
</reference>
<evidence type="ECO:0000313" key="3">
    <source>
        <dbReference type="Proteomes" id="UP000189670"/>
    </source>
</evidence>
<name>A0A1V1P704_9BACT</name>
<sequence length="509" mass="58766">MLPDNQGAFIKFSPPESDKNDLSKYYDCALSSAEFTDGYLYIGDKNHYICYRNNEAPRGYDVLNIKKIEEKENFYLIDTSGTKVFSKKELNTLPLEQVILKIRPDLNKNYNLPSNIFALVKPALYKMLSRYFRNHNLNYKLAKFISSKNQLLILYEIFPRSNAPTGEIIPAFVLSYLCDLPFCSIFTKEYSLKNRHILVEWKMRNPCMLENIADIFPENSITLFTTSIDFPNMIISPSPTFFSGDDLIKINISQTSHIKLSSVNNDNGLKMEIPVRIIPDTGRLLKSNAIILDKIEKNWVQKLLYRLPYELFESVQVCFGKDYGILKADELPIDLIPFGRHMQKFQGSNLYIPIGTKLMPDLPYKPIADNLNLKQDTLTFLCIDFRLDVLEKEFSPLSLKLISESNYEIEFQVQPVKDLLEIKWKSTDNDNQNSFINKFVKQNKISKRLNQEQIESKKPENIETIIRNLAAKQLKSDDFIGAAMCYALSDDKLNAARYFQKVINSLKSG</sequence>
<dbReference type="Proteomes" id="UP000189670">
    <property type="component" value="Unassembled WGS sequence"/>
</dbReference>
<accession>A0A1V1P704</accession>
<dbReference type="Pfam" id="PF20005">
    <property type="entry name" value="fvmX7"/>
    <property type="match status" value="1"/>
</dbReference>